<dbReference type="AlphaFoldDB" id="A0A3L6ZUB0"/>
<dbReference type="GO" id="GO:0006281">
    <property type="term" value="P:DNA repair"/>
    <property type="evidence" value="ECO:0007669"/>
    <property type="project" value="UniProtKB-KW"/>
</dbReference>
<dbReference type="OrthoDB" id="9809851at2"/>
<dbReference type="GO" id="GO:0004518">
    <property type="term" value="F:nuclease activity"/>
    <property type="evidence" value="ECO:0007669"/>
    <property type="project" value="UniProtKB-KW"/>
</dbReference>
<organism evidence="16 17">
    <name type="scientific">Mycetocola manganoxydans</name>
    <dbReference type="NCBI Taxonomy" id="699879"/>
    <lineage>
        <taxon>Bacteria</taxon>
        <taxon>Bacillati</taxon>
        <taxon>Actinomycetota</taxon>
        <taxon>Actinomycetes</taxon>
        <taxon>Micrococcales</taxon>
        <taxon>Microbacteriaceae</taxon>
        <taxon>Mycetocola</taxon>
    </lineage>
</organism>
<dbReference type="PANTHER" id="PTHR43152:SF2">
    <property type="entry name" value="DRUG RESISTANCE ABC TRANSPORTER"/>
    <property type="match status" value="1"/>
</dbReference>
<dbReference type="PANTHER" id="PTHR43152">
    <property type="entry name" value="UVRABC SYSTEM PROTEIN A"/>
    <property type="match status" value="1"/>
</dbReference>
<keyword evidence="10" id="KW-0234">DNA repair</keyword>
<dbReference type="GO" id="GO:0005737">
    <property type="term" value="C:cytoplasm"/>
    <property type="evidence" value="ECO:0007669"/>
    <property type="project" value="UniProtKB-SubCell"/>
</dbReference>
<keyword evidence="7" id="KW-0067">ATP-binding</keyword>
<dbReference type="GO" id="GO:0005524">
    <property type="term" value="F:ATP binding"/>
    <property type="evidence" value="ECO:0007669"/>
    <property type="project" value="UniProtKB-KW"/>
</dbReference>
<comment type="subcellular location">
    <subcellularLocation>
        <location evidence="1">Cytoplasm</location>
    </subcellularLocation>
</comment>
<accession>A0A3L6ZUB0</accession>
<dbReference type="Gene3D" id="1.20.1580.10">
    <property type="entry name" value="ABC transporter ATPase like domain"/>
    <property type="match status" value="2"/>
</dbReference>
<dbReference type="GO" id="GO:0016887">
    <property type="term" value="F:ATP hydrolysis activity"/>
    <property type="evidence" value="ECO:0007669"/>
    <property type="project" value="InterPro"/>
</dbReference>
<dbReference type="InterPro" id="IPR027417">
    <property type="entry name" value="P-loop_NTPase"/>
</dbReference>
<dbReference type="GO" id="GO:0003677">
    <property type="term" value="F:DNA binding"/>
    <property type="evidence" value="ECO:0007669"/>
    <property type="project" value="UniProtKB-KW"/>
</dbReference>
<evidence type="ECO:0000256" key="13">
    <source>
        <dbReference type="ARBA" id="ARBA00042156"/>
    </source>
</evidence>
<keyword evidence="8" id="KW-0267">Excision nuclease</keyword>
<feature type="domain" description="ABC transporter" evidence="15">
    <location>
        <begin position="495"/>
        <end position="796"/>
    </location>
</feature>
<dbReference type="PROSITE" id="PS50893">
    <property type="entry name" value="ABC_TRANSPORTER_2"/>
    <property type="match status" value="1"/>
</dbReference>
<sequence>MPRSGQTRNGDAMSTETMAPEHTAQHVADSHTMIRVQGARENNLKDVSVEIRKRRLTVFTGVSGSGKSSLVFSTIAADSQRMINETYSAFLQGFMPSLNRPDVDVLEGLTTAIIVDQERMGANVRSTVGTATDANAMLRILFSRLGQPHVGPPQAFSFNVASISGAGAVTLERGGKTIKERRDFAITGGMCPRCEGMGTVNDIDLTQLFDDSKSLADGALTIPGYNPDGWMVRIFAESGFLDPNKPIRDYTDQERQDFLYKDQTKVSFQSMNMTYEGLIPKIQKSFLSKDREAMQPHIRAFVDRAVTFTSCPDCGGTRLNEGARSSRINGVNIADACAMQISDLADWVRSLDEPSVAPLLAGLQHIFDSFVEIGLGYLSLDRPAGTLSGGEAQRTKMIRHLGSSLTDVTYVFDEPSIGLHPHDIQRMNELLLRLRDKGNTVLVVEHKPEMIAIADHIIDLGPGAGTAGGSICFEGTLEELKSSDTLTGRHLLDRVALKETVRERTGSLEIRGATANNLRSVDVDIPLGLLVVVTGVAGSGKSSLVHGSLPGGAGVVSIDQAAIRGSRRSNPATYTGLLEPIRKAFAKANGVKPALFSSNSEGACPNCNGAGVIYTDLGMMATVESPCEVCEGKRFQASVLEYTFGGRDISEVLAMSVTDAEQFFGSGDARTPAAHAILKRLADVGLGYLSLGQPLTTLSGGERQRLKLATQMAEKGGIYVLDEPTTGLHLADVENLLGLLDRLVDSGKSVIVVEHHQAVMAHADWIIDLGPGAGHDGGSVVFEGTPADLVAGRSTLTGEHLAAYVGE</sequence>
<dbReference type="PROSITE" id="PS00211">
    <property type="entry name" value="ABC_TRANSPORTER_1"/>
    <property type="match status" value="1"/>
</dbReference>
<evidence type="ECO:0000256" key="1">
    <source>
        <dbReference type="ARBA" id="ARBA00004496"/>
    </source>
</evidence>
<keyword evidence="4" id="KW-0547">Nucleotide-binding</keyword>
<evidence type="ECO:0000256" key="8">
    <source>
        <dbReference type="ARBA" id="ARBA00022881"/>
    </source>
</evidence>
<evidence type="ECO:0000256" key="14">
    <source>
        <dbReference type="SAM" id="MobiDB-lite"/>
    </source>
</evidence>
<evidence type="ECO:0000313" key="17">
    <source>
        <dbReference type="Proteomes" id="UP000270299"/>
    </source>
</evidence>
<gene>
    <name evidence="16" type="ORF">D9V29_09160</name>
</gene>
<evidence type="ECO:0000256" key="6">
    <source>
        <dbReference type="ARBA" id="ARBA00022769"/>
    </source>
</evidence>
<evidence type="ECO:0000259" key="15">
    <source>
        <dbReference type="PROSITE" id="PS50893"/>
    </source>
</evidence>
<dbReference type="Pfam" id="PF00005">
    <property type="entry name" value="ABC_tran"/>
    <property type="match status" value="1"/>
</dbReference>
<evidence type="ECO:0000256" key="4">
    <source>
        <dbReference type="ARBA" id="ARBA00022741"/>
    </source>
</evidence>
<keyword evidence="3" id="KW-0677">Repeat</keyword>
<dbReference type="Proteomes" id="UP000270299">
    <property type="component" value="Unassembled WGS sequence"/>
</dbReference>
<keyword evidence="9" id="KW-0238">DNA-binding</keyword>
<evidence type="ECO:0000256" key="10">
    <source>
        <dbReference type="ARBA" id="ARBA00023204"/>
    </source>
</evidence>
<dbReference type="SUPFAM" id="SSF52540">
    <property type="entry name" value="P-loop containing nucleoside triphosphate hydrolases"/>
    <property type="match status" value="2"/>
</dbReference>
<evidence type="ECO:0000256" key="11">
    <source>
        <dbReference type="ARBA" id="ARBA00038000"/>
    </source>
</evidence>
<dbReference type="Gene3D" id="3.40.50.300">
    <property type="entry name" value="P-loop containing nucleotide triphosphate hydrolases"/>
    <property type="match status" value="3"/>
</dbReference>
<keyword evidence="5" id="KW-0227">DNA damage</keyword>
<comment type="caution">
    <text evidence="16">The sequence shown here is derived from an EMBL/GenBank/DDBJ whole genome shotgun (WGS) entry which is preliminary data.</text>
</comment>
<reference evidence="16 17" key="1">
    <citation type="submission" date="2018-10" db="EMBL/GenBank/DDBJ databases">
        <authorList>
            <person name="Li J."/>
        </authorList>
    </citation>
    <scope>NUCLEOTIDE SEQUENCE [LARGE SCALE GENOMIC DNA]</scope>
    <source>
        <strain evidence="16 17">CCTCC AB209002</strain>
    </source>
</reference>
<keyword evidence="2" id="KW-0963">Cytoplasm</keyword>
<dbReference type="EMBL" id="RCUV01000008">
    <property type="protein sequence ID" value="RLP71487.1"/>
    <property type="molecule type" value="Genomic_DNA"/>
</dbReference>
<dbReference type="InterPro" id="IPR003439">
    <property type="entry name" value="ABC_transporter-like_ATP-bd"/>
</dbReference>
<dbReference type="Gene3D" id="1.10.8.280">
    <property type="entry name" value="ABC transporter ATPase domain-like"/>
    <property type="match status" value="1"/>
</dbReference>
<evidence type="ECO:0000256" key="7">
    <source>
        <dbReference type="ARBA" id="ARBA00022840"/>
    </source>
</evidence>
<evidence type="ECO:0000256" key="5">
    <source>
        <dbReference type="ARBA" id="ARBA00022763"/>
    </source>
</evidence>
<protein>
    <recommendedName>
        <fullName evidence="12">UvrABC system protein A</fullName>
    </recommendedName>
    <alternativeName>
        <fullName evidence="13">Excinuclease ABC subunit A</fullName>
    </alternativeName>
</protein>
<evidence type="ECO:0000256" key="9">
    <source>
        <dbReference type="ARBA" id="ARBA00023125"/>
    </source>
</evidence>
<evidence type="ECO:0000313" key="16">
    <source>
        <dbReference type="EMBL" id="RLP71487.1"/>
    </source>
</evidence>
<proteinExistence type="inferred from homology"/>
<evidence type="ECO:0000256" key="3">
    <source>
        <dbReference type="ARBA" id="ARBA00022737"/>
    </source>
</evidence>
<dbReference type="InterPro" id="IPR017871">
    <property type="entry name" value="ABC_transporter-like_CS"/>
</dbReference>
<comment type="similarity">
    <text evidence="11">Belongs to the ABC transporter superfamily. UvrA family.</text>
</comment>
<evidence type="ECO:0000256" key="12">
    <source>
        <dbReference type="ARBA" id="ARBA00039316"/>
    </source>
</evidence>
<name>A0A3L6ZUB0_9MICO</name>
<keyword evidence="17" id="KW-1185">Reference proteome</keyword>
<feature type="compositionally biased region" description="Polar residues" evidence="14">
    <location>
        <begin position="1"/>
        <end position="17"/>
    </location>
</feature>
<keyword evidence="6" id="KW-0228">DNA excision</keyword>
<feature type="region of interest" description="Disordered" evidence="14">
    <location>
        <begin position="1"/>
        <end position="28"/>
    </location>
</feature>
<evidence type="ECO:0000256" key="2">
    <source>
        <dbReference type="ARBA" id="ARBA00022490"/>
    </source>
</evidence>